<dbReference type="PANTHER" id="PTHR23132">
    <property type="entry name" value="D-ALANINE--D-ALANINE LIGASE"/>
    <property type="match status" value="1"/>
</dbReference>
<dbReference type="GO" id="GO:0005524">
    <property type="term" value="F:ATP binding"/>
    <property type="evidence" value="ECO:0007669"/>
    <property type="project" value="UniProtKB-UniRule"/>
</dbReference>
<dbReference type="InParanoid" id="A0A067MUF8"/>
<keyword evidence="2" id="KW-0436">Ligase</keyword>
<dbReference type="Pfam" id="PF07478">
    <property type="entry name" value="Dala_Dala_lig_C"/>
    <property type="match status" value="1"/>
</dbReference>
<dbReference type="AlphaFoldDB" id="A0A067MUF8"/>
<dbReference type="Pfam" id="PF13649">
    <property type="entry name" value="Methyltransf_25"/>
    <property type="match status" value="1"/>
</dbReference>
<dbReference type="Gene3D" id="3.40.50.150">
    <property type="entry name" value="Vaccinia Virus protein VP39"/>
    <property type="match status" value="1"/>
</dbReference>
<evidence type="ECO:0000259" key="4">
    <source>
        <dbReference type="PROSITE" id="PS50975"/>
    </source>
</evidence>
<protein>
    <recommendedName>
        <fullName evidence="4">ATP-grasp domain-containing protein</fullName>
    </recommendedName>
</protein>
<keyword evidence="3" id="KW-0547">Nucleotide-binding</keyword>
<dbReference type="HOGENOM" id="CLU_035427_0_0_1"/>
<evidence type="ECO:0000313" key="5">
    <source>
        <dbReference type="EMBL" id="KDQ19353.1"/>
    </source>
</evidence>
<dbReference type="PROSITE" id="PS50975">
    <property type="entry name" value="ATP_GRASP"/>
    <property type="match status" value="1"/>
</dbReference>
<dbReference type="Proteomes" id="UP000027195">
    <property type="component" value="Unassembled WGS sequence"/>
</dbReference>
<proteinExistence type="inferred from homology"/>
<dbReference type="Gene3D" id="3.30.470.20">
    <property type="entry name" value="ATP-grasp fold, B domain"/>
    <property type="match status" value="1"/>
</dbReference>
<dbReference type="PANTHER" id="PTHR23132:SF23">
    <property type="entry name" value="D-ALANINE--D-ALANINE LIGASE B"/>
    <property type="match status" value="1"/>
</dbReference>
<feature type="domain" description="ATP-grasp" evidence="4">
    <location>
        <begin position="78"/>
        <end position="314"/>
    </location>
</feature>
<evidence type="ECO:0000256" key="3">
    <source>
        <dbReference type="PROSITE-ProRule" id="PRU00409"/>
    </source>
</evidence>
<dbReference type="SUPFAM" id="SSF53335">
    <property type="entry name" value="S-adenosyl-L-methionine-dependent methyltransferases"/>
    <property type="match status" value="1"/>
</dbReference>
<dbReference type="EMBL" id="KL198019">
    <property type="protein sequence ID" value="KDQ19353.1"/>
    <property type="molecule type" value="Genomic_DNA"/>
</dbReference>
<keyword evidence="6" id="KW-1185">Reference proteome</keyword>
<sequence>MRICCFQSSYEGTDSAFEGYDQFQDPGRYVTGHDFHHVFVKKSTAREQIDEACAAAYDLYFNFMWGQESDSVAGVHEIRYLESKNIPFIGMPSVYLGSGKDVLAKAAKRHGVRVPRESRANFPLIVKPARGCGSLHMTSKSICHNEEELVAQLADMERVFEGKEKLIVQEFVYGGEYASIVLEKNDEVIALQPLAYEFPAEFSAEERWLNFTNKFDLVDQGVIKEVIVTDEALAERLKAAAVQAFRCLGVQGGGMWGRVDMRVNDAGEIFCLEVNQCPAVFYEIGNTWGDDWIIGEYFPGGHQGFFDTIVTSHEFFIAQEKRRKDWLGKYYAQRAHLYTADLIAFAPNVLAHFRTVIKNYDLTGSILDLGCGTGYLRNLLEKYAGDQIQLTGVDLASDMCKLAMEGGYVRTEVAPVQEAIQTFGDNSFDHIVSNGCLHFLNPFDFSALLQKAFSVAARSITISVEDIPDGMCESFAARGLEYAHHYNHTQLMESFQIPADWRVAEALTGSLWVSPTTGFEVPGTVWHFERVRGGVPGPGPGFDSSEQNA</sequence>
<evidence type="ECO:0000256" key="1">
    <source>
        <dbReference type="ARBA" id="ARBA00010871"/>
    </source>
</evidence>
<dbReference type="InterPro" id="IPR011761">
    <property type="entry name" value="ATP-grasp"/>
</dbReference>
<gene>
    <name evidence="5" type="ORF">BOTBODRAFT_51784</name>
</gene>
<dbReference type="SUPFAM" id="SSF56059">
    <property type="entry name" value="Glutathione synthetase ATP-binding domain-like"/>
    <property type="match status" value="1"/>
</dbReference>
<dbReference type="CDD" id="cd02440">
    <property type="entry name" value="AdoMet_MTases"/>
    <property type="match status" value="1"/>
</dbReference>
<evidence type="ECO:0000313" key="6">
    <source>
        <dbReference type="Proteomes" id="UP000027195"/>
    </source>
</evidence>
<dbReference type="OrthoDB" id="3171579at2759"/>
<organism evidence="5 6">
    <name type="scientific">Botryobasidium botryosum (strain FD-172 SS1)</name>
    <dbReference type="NCBI Taxonomy" id="930990"/>
    <lineage>
        <taxon>Eukaryota</taxon>
        <taxon>Fungi</taxon>
        <taxon>Dikarya</taxon>
        <taxon>Basidiomycota</taxon>
        <taxon>Agaricomycotina</taxon>
        <taxon>Agaricomycetes</taxon>
        <taxon>Cantharellales</taxon>
        <taxon>Botryobasidiaceae</taxon>
        <taxon>Botryobasidium</taxon>
    </lineage>
</organism>
<dbReference type="InterPro" id="IPR041698">
    <property type="entry name" value="Methyltransf_25"/>
</dbReference>
<accession>A0A067MUF8</accession>
<dbReference type="GO" id="GO:0008716">
    <property type="term" value="F:D-alanine-D-alanine ligase activity"/>
    <property type="evidence" value="ECO:0007669"/>
    <property type="project" value="InterPro"/>
</dbReference>
<dbReference type="GO" id="GO:0046872">
    <property type="term" value="F:metal ion binding"/>
    <property type="evidence" value="ECO:0007669"/>
    <property type="project" value="InterPro"/>
</dbReference>
<evidence type="ECO:0000256" key="2">
    <source>
        <dbReference type="ARBA" id="ARBA00022598"/>
    </source>
</evidence>
<dbReference type="InterPro" id="IPR011095">
    <property type="entry name" value="Dala_Dala_lig_C"/>
</dbReference>
<keyword evidence="3" id="KW-0067">ATP-binding</keyword>
<comment type="similarity">
    <text evidence="1">Belongs to the D-alanine--D-alanine ligase family.</text>
</comment>
<dbReference type="InterPro" id="IPR029063">
    <property type="entry name" value="SAM-dependent_MTases_sf"/>
</dbReference>
<reference evidence="6" key="1">
    <citation type="journal article" date="2014" name="Proc. Natl. Acad. Sci. U.S.A.">
        <title>Extensive sampling of basidiomycete genomes demonstrates inadequacy of the white-rot/brown-rot paradigm for wood decay fungi.</title>
        <authorList>
            <person name="Riley R."/>
            <person name="Salamov A.A."/>
            <person name="Brown D.W."/>
            <person name="Nagy L.G."/>
            <person name="Floudas D."/>
            <person name="Held B.W."/>
            <person name="Levasseur A."/>
            <person name="Lombard V."/>
            <person name="Morin E."/>
            <person name="Otillar R."/>
            <person name="Lindquist E.A."/>
            <person name="Sun H."/>
            <person name="LaButti K.M."/>
            <person name="Schmutz J."/>
            <person name="Jabbour D."/>
            <person name="Luo H."/>
            <person name="Baker S.E."/>
            <person name="Pisabarro A.G."/>
            <person name="Walton J.D."/>
            <person name="Blanchette R.A."/>
            <person name="Henrissat B."/>
            <person name="Martin F."/>
            <person name="Cullen D."/>
            <person name="Hibbett D.S."/>
            <person name="Grigoriev I.V."/>
        </authorList>
    </citation>
    <scope>NUCLEOTIDE SEQUENCE [LARGE SCALE GENOMIC DNA]</scope>
    <source>
        <strain evidence="6">FD-172 SS1</strain>
    </source>
</reference>
<name>A0A067MUF8_BOTB1</name>